<reference evidence="2 3" key="1">
    <citation type="submission" date="2015-09" db="EMBL/GenBank/DDBJ databases">
        <authorList>
            <consortium name="Pathogen Informatics"/>
        </authorList>
    </citation>
    <scope>NUCLEOTIDE SEQUENCE [LARGE SCALE GENOMIC DNA]</scope>
    <source>
        <strain evidence="2 3">2789STDY5834876</strain>
    </source>
</reference>
<dbReference type="AlphaFoldDB" id="A0A174C0Y5"/>
<dbReference type="STRING" id="39482.ERS852491_01152"/>
<name>A0A174C0Y5_9FIRM</name>
<dbReference type="EMBL" id="CYZU01000008">
    <property type="protein sequence ID" value="CUO05428.1"/>
    <property type="molecule type" value="Genomic_DNA"/>
</dbReference>
<keyword evidence="1" id="KW-0175">Coiled coil</keyword>
<organism evidence="2 3">
    <name type="scientific">Faecalicatena contorta</name>
    <dbReference type="NCBI Taxonomy" id="39482"/>
    <lineage>
        <taxon>Bacteria</taxon>
        <taxon>Bacillati</taxon>
        <taxon>Bacillota</taxon>
        <taxon>Clostridia</taxon>
        <taxon>Lachnospirales</taxon>
        <taxon>Lachnospiraceae</taxon>
        <taxon>Faecalicatena</taxon>
    </lineage>
</organism>
<dbReference type="OrthoDB" id="2061219at2"/>
<dbReference type="RefSeq" id="WP_055151851.1">
    <property type="nucleotide sequence ID" value="NZ_CYZU01000008.1"/>
</dbReference>
<protein>
    <submittedName>
        <fullName evidence="2">Uncharacterized protein</fullName>
    </submittedName>
</protein>
<dbReference type="Proteomes" id="UP000095544">
    <property type="component" value="Unassembled WGS sequence"/>
</dbReference>
<proteinExistence type="predicted"/>
<accession>A0A174C0Y5</accession>
<sequence>MTERMIVNRVRKLKELEAQQKEIEEQIEALKAEIKADMQRKDLEEQKAGDYMVRFTTVISNRFDGKAFKADHAKLYDQYIRTTESRRFSIA</sequence>
<evidence type="ECO:0000256" key="1">
    <source>
        <dbReference type="SAM" id="Coils"/>
    </source>
</evidence>
<feature type="coiled-coil region" evidence="1">
    <location>
        <begin position="6"/>
        <end position="47"/>
    </location>
</feature>
<gene>
    <name evidence="2" type="ORF">ERS852491_01152</name>
</gene>
<evidence type="ECO:0000313" key="2">
    <source>
        <dbReference type="EMBL" id="CUO05428.1"/>
    </source>
</evidence>
<evidence type="ECO:0000313" key="3">
    <source>
        <dbReference type="Proteomes" id="UP000095544"/>
    </source>
</evidence>